<dbReference type="Proteomes" id="UP000247702">
    <property type="component" value="Unassembled WGS sequence"/>
</dbReference>
<evidence type="ECO:0000313" key="3">
    <source>
        <dbReference type="EMBL" id="GES92906.1"/>
    </source>
</evidence>
<sequence length="144" mass="17276">MNSFLQSFLNTKKCFTLKITLLEYLAYICFIILFIIIFINVFYLCLLFESLKLPPDTLNFPGVIDDPNILDEVDILNFETYLIIIFYIPERIPYEIKKIQEIELMPYQRKKRPKYEWVILLRLISLFSKSLTVKVEMFEQVKTV</sequence>
<keyword evidence="1" id="KW-0812">Transmembrane</keyword>
<evidence type="ECO:0000313" key="2">
    <source>
        <dbReference type="EMBL" id="GBC06299.1"/>
    </source>
</evidence>
<dbReference type="EMBL" id="BEXD01004065">
    <property type="protein sequence ID" value="GBC06299.1"/>
    <property type="molecule type" value="Genomic_DNA"/>
</dbReference>
<evidence type="ECO:0000256" key="1">
    <source>
        <dbReference type="SAM" id="Phobius"/>
    </source>
</evidence>
<gene>
    <name evidence="3" type="ORF">RCL2_001966500</name>
    <name evidence="2" type="ORF">RclHR1_06750003</name>
</gene>
<protein>
    <submittedName>
        <fullName evidence="2">Uncharacterized protein</fullName>
    </submittedName>
</protein>
<evidence type="ECO:0000313" key="4">
    <source>
        <dbReference type="Proteomes" id="UP000247702"/>
    </source>
</evidence>
<dbReference type="Proteomes" id="UP000615446">
    <property type="component" value="Unassembled WGS sequence"/>
</dbReference>
<feature type="transmembrane region" description="Helical" evidence="1">
    <location>
        <begin position="24"/>
        <end position="48"/>
    </location>
</feature>
<comment type="caution">
    <text evidence="2">The sequence shown here is derived from an EMBL/GenBank/DDBJ whole genome shotgun (WGS) entry which is preliminary data.</text>
</comment>
<keyword evidence="4" id="KW-1185">Reference proteome</keyword>
<keyword evidence="1" id="KW-0472">Membrane</keyword>
<dbReference type="AlphaFoldDB" id="A0A2Z6SJS3"/>
<keyword evidence="1" id="KW-1133">Transmembrane helix</keyword>
<organism evidence="2 4">
    <name type="scientific">Rhizophagus clarus</name>
    <dbReference type="NCBI Taxonomy" id="94130"/>
    <lineage>
        <taxon>Eukaryota</taxon>
        <taxon>Fungi</taxon>
        <taxon>Fungi incertae sedis</taxon>
        <taxon>Mucoromycota</taxon>
        <taxon>Glomeromycotina</taxon>
        <taxon>Glomeromycetes</taxon>
        <taxon>Glomerales</taxon>
        <taxon>Glomeraceae</taxon>
        <taxon>Rhizophagus</taxon>
    </lineage>
</organism>
<reference evidence="2 4" key="1">
    <citation type="submission" date="2017-11" db="EMBL/GenBank/DDBJ databases">
        <title>The genome of Rhizophagus clarus HR1 reveals common genetic basis of auxotrophy among arbuscular mycorrhizal fungi.</title>
        <authorList>
            <person name="Kobayashi Y."/>
        </authorList>
    </citation>
    <scope>NUCLEOTIDE SEQUENCE [LARGE SCALE GENOMIC DNA]</scope>
    <source>
        <strain evidence="2 4">HR1</strain>
    </source>
</reference>
<reference evidence="3" key="2">
    <citation type="submission" date="2019-10" db="EMBL/GenBank/DDBJ databases">
        <title>Conservation and host-specific expression of non-tandemly repeated heterogenous ribosome RNA gene in arbuscular mycorrhizal fungi.</title>
        <authorList>
            <person name="Maeda T."/>
            <person name="Kobayashi Y."/>
            <person name="Nakagawa T."/>
            <person name="Ezawa T."/>
            <person name="Yamaguchi K."/>
            <person name="Bino T."/>
            <person name="Nishimoto Y."/>
            <person name="Shigenobu S."/>
            <person name="Kawaguchi M."/>
        </authorList>
    </citation>
    <scope>NUCLEOTIDE SEQUENCE</scope>
    <source>
        <strain evidence="3">HR1</strain>
    </source>
</reference>
<proteinExistence type="predicted"/>
<dbReference type="OrthoDB" id="2419401at2759"/>
<accession>A0A2Z6SJS3</accession>
<dbReference type="EMBL" id="BLAL01000218">
    <property type="protein sequence ID" value="GES92906.1"/>
    <property type="molecule type" value="Genomic_DNA"/>
</dbReference>
<name>A0A2Z6SJS3_9GLOM</name>